<evidence type="ECO:0000256" key="4">
    <source>
        <dbReference type="ARBA" id="ARBA00022741"/>
    </source>
</evidence>
<evidence type="ECO:0000259" key="9">
    <source>
        <dbReference type="Pfam" id="PF00696"/>
    </source>
</evidence>
<comment type="similarity">
    <text evidence="1">Belongs to the aspartokinase family.</text>
</comment>
<evidence type="ECO:0000256" key="6">
    <source>
        <dbReference type="ARBA" id="ARBA00022840"/>
    </source>
</evidence>
<dbReference type="Proteomes" id="UP000256748">
    <property type="component" value="Unassembled WGS sequence"/>
</dbReference>
<dbReference type="GO" id="GO:0009090">
    <property type="term" value="P:homoserine biosynthetic process"/>
    <property type="evidence" value="ECO:0007669"/>
    <property type="project" value="TreeGrafter"/>
</dbReference>
<dbReference type="PANTHER" id="PTHR21499:SF3">
    <property type="entry name" value="ASPARTOKINASE"/>
    <property type="match status" value="1"/>
</dbReference>
<keyword evidence="3" id="KW-0808">Transferase</keyword>
<evidence type="ECO:0000313" key="11">
    <source>
        <dbReference type="Proteomes" id="UP000256748"/>
    </source>
</evidence>
<evidence type="ECO:0000256" key="2">
    <source>
        <dbReference type="ARBA" id="ARBA00013059"/>
    </source>
</evidence>
<evidence type="ECO:0000256" key="3">
    <source>
        <dbReference type="ARBA" id="ARBA00022679"/>
    </source>
</evidence>
<dbReference type="EC" id="2.7.2.4" evidence="2"/>
<dbReference type="InterPro" id="IPR036393">
    <property type="entry name" value="AceGlu_kinase-like_sf"/>
</dbReference>
<dbReference type="GO" id="GO:0004072">
    <property type="term" value="F:aspartate kinase activity"/>
    <property type="evidence" value="ECO:0007669"/>
    <property type="project" value="TreeGrafter"/>
</dbReference>
<dbReference type="EMBL" id="NAOO01000032">
    <property type="protein sequence ID" value="RFB87021.1"/>
    <property type="molecule type" value="Genomic_DNA"/>
</dbReference>
<sequence length="388" mass="41067">MNATVLKFGGSSFQHPEDFGRVARHLAERLAAGEDKIVAVVSAMSGTTDNLKSVMLGVNKQVKPSNLDAALATGEMLSACLLEAAVSRQGIPVMSLNGYSLGICTNSSFGRASIESVDPDSIIAALKENDIVIATGGQAINQSGRLTFLGRNSSDLTAVVIASMLGERSCEIYSDVPGVYTADPYLVPGARLIPKIGYGTIARMSRYGAKVLHHRAVEHAENYSVTIACKSLTSDGVVSGTIVTGHDNAPSVTLARDAAVLSCGNLAERNKLRVLLDQEDVSAICTEDNRGAGLCILSDVDFALRIVALAGNRAVSVGSRTAVTELDSSTLRIYLEDDYTRAICRAREIHERIYPGTDDEPVASRTAKQRSAHSSLLIGTNDAPKNSQ</sequence>
<comment type="caution">
    <text evidence="10">The sequence shown here is derived from an EMBL/GenBank/DDBJ whole genome shotgun (WGS) entry which is preliminary data.</text>
</comment>
<dbReference type="Gene3D" id="3.40.1160.10">
    <property type="entry name" value="Acetylglutamate kinase-like"/>
    <property type="match status" value="1"/>
</dbReference>
<feature type="region of interest" description="Disordered" evidence="8">
    <location>
        <begin position="355"/>
        <end position="388"/>
    </location>
</feature>
<evidence type="ECO:0000256" key="8">
    <source>
        <dbReference type="SAM" id="MobiDB-lite"/>
    </source>
</evidence>
<proteinExistence type="inferred from homology"/>
<dbReference type="GO" id="GO:0009089">
    <property type="term" value="P:lysine biosynthetic process via diaminopimelate"/>
    <property type="evidence" value="ECO:0007669"/>
    <property type="project" value="TreeGrafter"/>
</dbReference>
<feature type="compositionally biased region" description="Polar residues" evidence="8">
    <location>
        <begin position="372"/>
        <end position="388"/>
    </location>
</feature>
<keyword evidence="4" id="KW-0547">Nucleotide-binding</keyword>
<dbReference type="SUPFAM" id="SSF53633">
    <property type="entry name" value="Carbamate kinase-like"/>
    <property type="match status" value="1"/>
</dbReference>
<keyword evidence="5 10" id="KW-0418">Kinase</keyword>
<name>A0A3E1B7L6_RHILT</name>
<accession>A0A3E1B7L6</accession>
<dbReference type="PANTHER" id="PTHR21499">
    <property type="entry name" value="ASPARTATE KINASE"/>
    <property type="match status" value="1"/>
</dbReference>
<dbReference type="AlphaFoldDB" id="A0A3E1B7L6"/>
<dbReference type="Pfam" id="PF00696">
    <property type="entry name" value="AA_kinase"/>
    <property type="match status" value="1"/>
</dbReference>
<dbReference type="InterPro" id="IPR001048">
    <property type="entry name" value="Asp/Glu/Uridylate_kinase"/>
</dbReference>
<feature type="domain" description="Aspartate/glutamate/uridylate kinase" evidence="9">
    <location>
        <begin position="4"/>
        <end position="226"/>
    </location>
</feature>
<evidence type="ECO:0000313" key="10">
    <source>
        <dbReference type="EMBL" id="RFB87021.1"/>
    </source>
</evidence>
<keyword evidence="6" id="KW-0067">ATP-binding</keyword>
<reference evidence="10 11" key="1">
    <citation type="submission" date="2017-03" db="EMBL/GenBank/DDBJ databases">
        <title>Genome analysis of Rhizobial strains effectives or ineffectives for nitrogen fixation isolated from bean seeds.</title>
        <authorList>
            <person name="Peralta H."/>
            <person name="Aguilar-Vera A."/>
            <person name="Mora Y."/>
            <person name="Vargas-Lagunas C."/>
            <person name="Girard L."/>
            <person name="Mora J."/>
        </authorList>
    </citation>
    <scope>NUCLEOTIDE SEQUENCE [LARGE SCALE GENOMIC DNA]</scope>
    <source>
        <strain evidence="10 11">CCGM5</strain>
    </source>
</reference>
<protein>
    <recommendedName>
        <fullName evidence="2">aspartate kinase</fullName>
        <ecNumber evidence="2">2.7.2.4</ecNumber>
    </recommendedName>
</protein>
<comment type="catalytic activity">
    <reaction evidence="7">
        <text>L-aspartate + ATP = 4-phospho-L-aspartate + ADP</text>
        <dbReference type="Rhea" id="RHEA:23776"/>
        <dbReference type="ChEBI" id="CHEBI:29991"/>
        <dbReference type="ChEBI" id="CHEBI:30616"/>
        <dbReference type="ChEBI" id="CHEBI:57535"/>
        <dbReference type="ChEBI" id="CHEBI:456216"/>
        <dbReference type="EC" id="2.7.2.4"/>
    </reaction>
</comment>
<organism evidence="10 11">
    <name type="scientific">Rhizobium leguminosarum bv. trifolii</name>
    <dbReference type="NCBI Taxonomy" id="386"/>
    <lineage>
        <taxon>Bacteria</taxon>
        <taxon>Pseudomonadati</taxon>
        <taxon>Pseudomonadota</taxon>
        <taxon>Alphaproteobacteria</taxon>
        <taxon>Hyphomicrobiales</taxon>
        <taxon>Rhizobiaceae</taxon>
        <taxon>Rhizobium/Agrobacterium group</taxon>
        <taxon>Rhizobium</taxon>
    </lineage>
</organism>
<evidence type="ECO:0000256" key="1">
    <source>
        <dbReference type="ARBA" id="ARBA00010122"/>
    </source>
</evidence>
<gene>
    <name evidence="10" type="ORF">B5K10_23475</name>
</gene>
<dbReference type="GO" id="GO:0005829">
    <property type="term" value="C:cytosol"/>
    <property type="evidence" value="ECO:0007669"/>
    <property type="project" value="TreeGrafter"/>
</dbReference>
<evidence type="ECO:0000256" key="7">
    <source>
        <dbReference type="ARBA" id="ARBA00047872"/>
    </source>
</evidence>
<evidence type="ECO:0000256" key="5">
    <source>
        <dbReference type="ARBA" id="ARBA00022777"/>
    </source>
</evidence>
<dbReference type="RefSeq" id="WP_054186041.1">
    <property type="nucleotide sequence ID" value="NZ_KZ859526.1"/>
</dbReference>